<accession>A0AAX2QCM4</accession>
<dbReference type="RefSeq" id="WP_245521198.1">
    <property type="nucleotide sequence ID" value="NZ_JBAMFQ010000005.1"/>
</dbReference>
<dbReference type="Proteomes" id="UP000295021">
    <property type="component" value="Unassembled WGS sequence"/>
</dbReference>
<dbReference type="InterPro" id="IPR002347">
    <property type="entry name" value="SDR_fam"/>
</dbReference>
<comment type="similarity">
    <text evidence="1">Belongs to the short-chain dehydrogenases/reductases (SDR) family.</text>
</comment>
<dbReference type="SUPFAM" id="SSF51735">
    <property type="entry name" value="NAD(P)-binding Rossmann-fold domains"/>
    <property type="match status" value="1"/>
</dbReference>
<evidence type="ECO:0000313" key="5">
    <source>
        <dbReference type="Proteomes" id="UP000295021"/>
    </source>
</evidence>
<name>A0AAX2QCM4_9HYPH</name>
<keyword evidence="3" id="KW-0560">Oxidoreductase</keyword>
<dbReference type="Pfam" id="PF00106">
    <property type="entry name" value="adh_short"/>
    <property type="match status" value="1"/>
</dbReference>
<comment type="caution">
    <text evidence="4">The sequence shown here is derived from an EMBL/GenBank/DDBJ whole genome shotgun (WGS) entry which is preliminary data.</text>
</comment>
<dbReference type="PRINTS" id="PR00081">
    <property type="entry name" value="GDHRDH"/>
</dbReference>
<dbReference type="AlphaFoldDB" id="A0AAX2QCM4"/>
<evidence type="ECO:0000256" key="2">
    <source>
        <dbReference type="ARBA" id="ARBA00022857"/>
    </source>
</evidence>
<proteinExistence type="inferred from homology"/>
<dbReference type="PANTHER" id="PTHR43963">
    <property type="entry name" value="CARBONYL REDUCTASE 1-RELATED"/>
    <property type="match status" value="1"/>
</dbReference>
<evidence type="ECO:0000256" key="1">
    <source>
        <dbReference type="ARBA" id="ARBA00006484"/>
    </source>
</evidence>
<evidence type="ECO:0000313" key="4">
    <source>
        <dbReference type="EMBL" id="TCU14237.1"/>
    </source>
</evidence>
<protein>
    <submittedName>
        <fullName evidence="4">Short subunit dehydrogenase</fullName>
    </submittedName>
</protein>
<sequence>MADRKRIALVTGGNKGIGLEIARQLAEAGNLVIIGSRSSVRGQTAVEDLRSCGLEAETIVIDMNDHAGIATAAQTIRLQHGHLDILINNAGMGDAEDGPPTSSPIEAVKRTMDTNFVGPLAETARHVDRRERGLSWMRENRTQWPQRESYASRRCKAAGRICAPW</sequence>
<gene>
    <name evidence="4" type="ORF">EV131_12354</name>
</gene>
<dbReference type="PANTHER" id="PTHR43963:SF6">
    <property type="entry name" value="CHAIN DEHYDROGENASE FAMILY PROTEIN, PUTATIVE (AFU_ORTHOLOGUE AFUA_3G15350)-RELATED"/>
    <property type="match status" value="1"/>
</dbReference>
<dbReference type="Gene3D" id="3.40.50.720">
    <property type="entry name" value="NAD(P)-binding Rossmann-like Domain"/>
    <property type="match status" value="1"/>
</dbReference>
<dbReference type="EMBL" id="SMBI01000023">
    <property type="protein sequence ID" value="TCU14237.1"/>
    <property type="molecule type" value="Genomic_DNA"/>
</dbReference>
<dbReference type="InterPro" id="IPR036291">
    <property type="entry name" value="NAD(P)-bd_dom_sf"/>
</dbReference>
<organism evidence="4 5">
    <name type="scientific">Rhizobium laguerreae</name>
    <dbReference type="NCBI Taxonomy" id="1076926"/>
    <lineage>
        <taxon>Bacteria</taxon>
        <taxon>Pseudomonadati</taxon>
        <taxon>Pseudomonadota</taxon>
        <taxon>Alphaproteobacteria</taxon>
        <taxon>Hyphomicrobiales</taxon>
        <taxon>Rhizobiaceae</taxon>
        <taxon>Rhizobium/Agrobacterium group</taxon>
        <taxon>Rhizobium</taxon>
    </lineage>
</organism>
<dbReference type="GO" id="GO:0016491">
    <property type="term" value="F:oxidoreductase activity"/>
    <property type="evidence" value="ECO:0007669"/>
    <property type="project" value="UniProtKB-KW"/>
</dbReference>
<evidence type="ECO:0000256" key="3">
    <source>
        <dbReference type="ARBA" id="ARBA00023002"/>
    </source>
</evidence>
<reference evidence="4 5" key="1">
    <citation type="submission" date="2019-03" db="EMBL/GenBank/DDBJ databases">
        <title>Genomic Encyclopedia of Type Strains, Phase IV (KMG-V): Genome sequencing to study the core and pangenomes of soil and plant-associated prokaryotes.</title>
        <authorList>
            <person name="Whitman W."/>
        </authorList>
    </citation>
    <scope>NUCLEOTIDE SEQUENCE [LARGE SCALE GENOMIC DNA]</scope>
    <source>
        <strain evidence="4 5">FB403</strain>
    </source>
</reference>
<keyword evidence="2" id="KW-0521">NADP</keyword>